<dbReference type="NCBIfam" id="TIGR00163">
    <property type="entry name" value="PS_decarb"/>
    <property type="match status" value="1"/>
</dbReference>
<evidence type="ECO:0000256" key="6">
    <source>
        <dbReference type="ARBA" id="ARBA00023098"/>
    </source>
</evidence>
<dbReference type="EC" id="4.1.1.65" evidence="3"/>
<accession>A0ABV2AL94</accession>
<dbReference type="PANTHER" id="PTHR10067">
    <property type="entry name" value="PHOSPHATIDYLSERINE DECARBOXYLASE"/>
    <property type="match status" value="1"/>
</dbReference>
<keyword evidence="5" id="KW-0210">Decarboxylase</keyword>
<keyword evidence="8" id="KW-0456">Lyase</keyword>
<evidence type="ECO:0000256" key="7">
    <source>
        <dbReference type="ARBA" id="ARBA00023209"/>
    </source>
</evidence>
<evidence type="ECO:0000256" key="9">
    <source>
        <dbReference type="ARBA" id="ARBA00023264"/>
    </source>
</evidence>
<reference evidence="12 13" key="1">
    <citation type="journal article" date="2024" name="BMC Biol.">
        <title>Comparative genomics of Ascetosporea gives new insight into the evolutionary basis for animal parasitism in Rhizaria.</title>
        <authorList>
            <person name="Hiltunen Thoren M."/>
            <person name="Onut-Brannstrom I."/>
            <person name="Alfjorden A."/>
            <person name="Peckova H."/>
            <person name="Swords F."/>
            <person name="Hooper C."/>
            <person name="Holzer A.S."/>
            <person name="Bass D."/>
            <person name="Burki F."/>
        </authorList>
    </citation>
    <scope>NUCLEOTIDE SEQUENCE [LARGE SCALE GENOMIC DNA]</scope>
    <source>
        <strain evidence="12">20-A016</strain>
    </source>
</reference>
<evidence type="ECO:0000256" key="4">
    <source>
        <dbReference type="ARBA" id="ARBA00022516"/>
    </source>
</evidence>
<sequence>MNKLFQPKVLKGSLVVAASLSFYYFKKRKEPRQGNFRVIFYKSLPLRFLSRIAGILSTQTVPNFLRKPIFYSYSAIYGINLSEVQPLNSFRSFGDFFSRTLDIEKYRKIADSDIVSPVDGRVSSFGKLKEGEMIDAKGIKFSLKKFTGRSQEQAKNLHFVAFYLSPGDYHRFHSPVKWSIKRLKHFSGNLLPVNSSMTNLIPSMLCSNERVVLEGTWKHGYCSVTPIGALNVGSIVLSKTIDPKLSTNLPQRNAQKEILFEEENSNGIKMPKIVELGFFKIGSSVVVLYDIPEDKNFLFRIREGQKIKVGNEIGYVV</sequence>
<keyword evidence="10" id="KW-0670">Pyruvate</keyword>
<evidence type="ECO:0000256" key="11">
    <source>
        <dbReference type="ARBA" id="ARBA00024326"/>
    </source>
</evidence>
<dbReference type="Pfam" id="PF02666">
    <property type="entry name" value="PS_Dcarbxylase"/>
    <property type="match status" value="1"/>
</dbReference>
<evidence type="ECO:0000256" key="8">
    <source>
        <dbReference type="ARBA" id="ARBA00023239"/>
    </source>
</evidence>
<comment type="caution">
    <text evidence="12">The sequence shown here is derived from an EMBL/GenBank/DDBJ whole genome shotgun (WGS) entry which is preliminary data.</text>
</comment>
<comment type="pathway">
    <text evidence="2">Lipid metabolism.</text>
</comment>
<keyword evidence="13" id="KW-1185">Reference proteome</keyword>
<dbReference type="InterPro" id="IPR033177">
    <property type="entry name" value="PSD-B"/>
</dbReference>
<keyword evidence="6" id="KW-0443">Lipid metabolism</keyword>
<evidence type="ECO:0000256" key="5">
    <source>
        <dbReference type="ARBA" id="ARBA00022793"/>
    </source>
</evidence>
<evidence type="ECO:0000256" key="10">
    <source>
        <dbReference type="ARBA" id="ARBA00023317"/>
    </source>
</evidence>
<dbReference type="PANTHER" id="PTHR10067:SF6">
    <property type="entry name" value="PHOSPHATIDYLSERINE DECARBOXYLASE PROENZYME, MITOCHONDRIAL"/>
    <property type="match status" value="1"/>
</dbReference>
<gene>
    <name evidence="12" type="ORF">MHBO_002093</name>
</gene>
<comment type="cofactor">
    <cofactor evidence="1">
        <name>pyruvate</name>
        <dbReference type="ChEBI" id="CHEBI:15361"/>
    </cofactor>
</comment>
<keyword evidence="9" id="KW-1208">Phospholipid metabolism</keyword>
<comment type="pathway">
    <text evidence="11">Phospholipid metabolism; phosphatidylethanolamine biosynthesis.</text>
</comment>
<evidence type="ECO:0000256" key="1">
    <source>
        <dbReference type="ARBA" id="ARBA00001928"/>
    </source>
</evidence>
<evidence type="ECO:0000256" key="3">
    <source>
        <dbReference type="ARBA" id="ARBA00012243"/>
    </source>
</evidence>
<proteinExistence type="predicted"/>
<dbReference type="EMBL" id="JBDODL010000663">
    <property type="protein sequence ID" value="MES1920425.1"/>
    <property type="molecule type" value="Genomic_DNA"/>
</dbReference>
<evidence type="ECO:0000256" key="2">
    <source>
        <dbReference type="ARBA" id="ARBA00005189"/>
    </source>
</evidence>
<organism evidence="12 13">
    <name type="scientific">Bonamia ostreae</name>
    <dbReference type="NCBI Taxonomy" id="126728"/>
    <lineage>
        <taxon>Eukaryota</taxon>
        <taxon>Sar</taxon>
        <taxon>Rhizaria</taxon>
        <taxon>Endomyxa</taxon>
        <taxon>Ascetosporea</taxon>
        <taxon>Haplosporida</taxon>
        <taxon>Bonamia</taxon>
    </lineage>
</organism>
<name>A0ABV2AL94_9EUKA</name>
<protein>
    <recommendedName>
        <fullName evidence="3">phosphatidylserine decarboxylase</fullName>
        <ecNumber evidence="3">4.1.1.65</ecNumber>
    </recommendedName>
</protein>
<dbReference type="InterPro" id="IPR003817">
    <property type="entry name" value="PS_Dcarbxylase"/>
</dbReference>
<dbReference type="Proteomes" id="UP001439008">
    <property type="component" value="Unassembled WGS sequence"/>
</dbReference>
<evidence type="ECO:0000313" key="13">
    <source>
        <dbReference type="Proteomes" id="UP001439008"/>
    </source>
</evidence>
<keyword evidence="4" id="KW-0444">Lipid biosynthesis</keyword>
<evidence type="ECO:0000313" key="12">
    <source>
        <dbReference type="EMBL" id="MES1920425.1"/>
    </source>
</evidence>
<keyword evidence="7" id="KW-0594">Phospholipid biosynthesis</keyword>